<gene>
    <name evidence="2" type="ORF">CQ394_17940</name>
</gene>
<proteinExistence type="predicted"/>
<reference evidence="2 3" key="1">
    <citation type="submission" date="2017-10" db="EMBL/GenBank/DDBJ databases">
        <title>Effective Description of Clostridium neonatale sp. nov. linked to necrotizing enterocolitis in neonates and a clarification of species assignable to the genus Clostridium (Prazmowski 1880) emend. Lawson and Rainey 2016.</title>
        <authorList>
            <person name="Bernard K."/>
            <person name="Burdz T."/>
            <person name="Wiebe D."/>
            <person name="Balcewich B."/>
            <person name="Alfa M."/>
            <person name="Bernier A.-M."/>
        </authorList>
    </citation>
    <scope>NUCLEOTIDE SEQUENCE [LARGE SCALE GENOMIC DNA]</scope>
    <source>
        <strain evidence="2 3">LCDC99A005</strain>
    </source>
</reference>
<dbReference type="Proteomes" id="UP000220840">
    <property type="component" value="Unassembled WGS sequence"/>
</dbReference>
<protein>
    <submittedName>
        <fullName evidence="2">ImmA/IrrE family metallo-endopeptidase</fullName>
    </submittedName>
</protein>
<dbReference type="OrthoDB" id="581382at2"/>
<sequence>MYIPNFRTKSNGVPILSKIEIDNIAERCLMEFCPQTLETPQPIDEDRFITDYLELTQDFKYLSHCGVYLGMIVFEDNKKIVIYDEFTKRAEYITAKQGTIIIDSSLLEDGQEGRYRFTAMHEAGHWILHRRKFMRDINQMVIIFDMQNTNIQCRTVSIEGKYNSESRWNDESTMEWQANYFAGAILMPKSMVKKYCEDDELKDYLAFMSFGNREIYNDLLIRRTAEKFNVSKKAAEVRLCYLGIIDNRNTKNIRFDRMSFV</sequence>
<dbReference type="InterPro" id="IPR052345">
    <property type="entry name" value="Rad_response_metalloprotease"/>
</dbReference>
<dbReference type="PANTHER" id="PTHR43236">
    <property type="entry name" value="ANTITOXIN HIGA1"/>
    <property type="match status" value="1"/>
</dbReference>
<evidence type="ECO:0000313" key="3">
    <source>
        <dbReference type="Proteomes" id="UP000220840"/>
    </source>
</evidence>
<evidence type="ECO:0000313" key="2">
    <source>
        <dbReference type="EMBL" id="PEG29251.1"/>
    </source>
</evidence>
<dbReference type="STRING" id="137838.GCA_001458595_00930"/>
<name>A0A2A7MD26_9CLOT</name>
<feature type="domain" description="IrrE N-terminal-like" evidence="1">
    <location>
        <begin position="111"/>
        <end position="239"/>
    </location>
</feature>
<dbReference type="PANTHER" id="PTHR43236:SF1">
    <property type="entry name" value="BLL7220 PROTEIN"/>
    <property type="match status" value="1"/>
</dbReference>
<keyword evidence="3" id="KW-1185">Reference proteome</keyword>
<accession>A0A2A7MD26</accession>
<dbReference type="RefSeq" id="WP_058293855.1">
    <property type="nucleotide sequence ID" value="NZ_LN890327.1"/>
</dbReference>
<dbReference type="AlphaFoldDB" id="A0A2A7MD26"/>
<organism evidence="2 3">
    <name type="scientific">Clostridium neonatale</name>
    <dbReference type="NCBI Taxonomy" id="137838"/>
    <lineage>
        <taxon>Bacteria</taxon>
        <taxon>Bacillati</taxon>
        <taxon>Bacillota</taxon>
        <taxon>Clostridia</taxon>
        <taxon>Eubacteriales</taxon>
        <taxon>Clostridiaceae</taxon>
        <taxon>Clostridium</taxon>
    </lineage>
</organism>
<dbReference type="EMBL" id="PDCJ01000004">
    <property type="protein sequence ID" value="PEG29251.1"/>
    <property type="molecule type" value="Genomic_DNA"/>
</dbReference>
<comment type="caution">
    <text evidence="2">The sequence shown here is derived from an EMBL/GenBank/DDBJ whole genome shotgun (WGS) entry which is preliminary data.</text>
</comment>
<dbReference type="InterPro" id="IPR010359">
    <property type="entry name" value="IrrE_HExxH"/>
</dbReference>
<dbReference type="Pfam" id="PF06114">
    <property type="entry name" value="Peptidase_M78"/>
    <property type="match status" value="1"/>
</dbReference>
<evidence type="ECO:0000259" key="1">
    <source>
        <dbReference type="Pfam" id="PF06114"/>
    </source>
</evidence>
<dbReference type="Gene3D" id="1.10.10.2910">
    <property type="match status" value="1"/>
</dbReference>